<evidence type="ECO:0000313" key="2">
    <source>
        <dbReference type="Proteomes" id="UP000422108"/>
    </source>
</evidence>
<dbReference type="EMBL" id="AP021879">
    <property type="protein sequence ID" value="BBO90065.1"/>
    <property type="molecule type" value="Genomic_DNA"/>
</dbReference>
<dbReference type="Proteomes" id="UP000422108">
    <property type="component" value="Chromosome"/>
</dbReference>
<organism evidence="1 2">
    <name type="scientific">Desulfosarcina ovata subsp. ovata</name>
    <dbReference type="NCBI Taxonomy" id="2752305"/>
    <lineage>
        <taxon>Bacteria</taxon>
        <taxon>Pseudomonadati</taxon>
        <taxon>Thermodesulfobacteriota</taxon>
        <taxon>Desulfobacteria</taxon>
        <taxon>Desulfobacterales</taxon>
        <taxon>Desulfosarcinaceae</taxon>
        <taxon>Desulfosarcina</taxon>
    </lineage>
</organism>
<gene>
    <name evidence="1" type="ORF">DSCOOX_32450</name>
</gene>
<evidence type="ECO:0000313" key="1">
    <source>
        <dbReference type="EMBL" id="BBO90065.1"/>
    </source>
</evidence>
<keyword evidence="2" id="KW-1185">Reference proteome</keyword>
<sequence length="40" mass="4232">MNSNKHSKAKEIVIVATPGTYQAPNQLSICCESGGPSIRT</sequence>
<name>A0A5K8ABS1_9BACT</name>
<reference evidence="1 2" key="1">
    <citation type="submission" date="2019-11" db="EMBL/GenBank/DDBJ databases">
        <title>Comparative genomics of hydrocarbon-degrading Desulfosarcina strains.</title>
        <authorList>
            <person name="Watanabe M."/>
            <person name="Kojima H."/>
            <person name="Fukui M."/>
        </authorList>
    </citation>
    <scope>NUCLEOTIDE SEQUENCE [LARGE SCALE GENOMIC DNA]</scope>
    <source>
        <strain evidence="2">oXyS1</strain>
    </source>
</reference>
<proteinExistence type="predicted"/>
<dbReference type="AlphaFoldDB" id="A0A5K8ABS1"/>
<accession>A0A5K8ABS1</accession>
<dbReference type="RefSeq" id="WP_269434920.1">
    <property type="nucleotide sequence ID" value="NZ_AP021879.1"/>
</dbReference>
<protein>
    <submittedName>
        <fullName evidence="1">Uncharacterized protein</fullName>
    </submittedName>
</protein>